<accession>A0A135ZYZ7</accession>
<proteinExistence type="predicted"/>
<organism evidence="1 2">
    <name type="scientific">Paraglaciecola hydrolytica</name>
    <dbReference type="NCBI Taxonomy" id="1799789"/>
    <lineage>
        <taxon>Bacteria</taxon>
        <taxon>Pseudomonadati</taxon>
        <taxon>Pseudomonadota</taxon>
        <taxon>Gammaproteobacteria</taxon>
        <taxon>Alteromonadales</taxon>
        <taxon>Alteromonadaceae</taxon>
        <taxon>Paraglaciecola</taxon>
    </lineage>
</organism>
<reference evidence="2" key="1">
    <citation type="submission" date="2016-02" db="EMBL/GenBank/DDBJ databases">
        <authorList>
            <person name="Schultz-Johansen M."/>
            <person name="Glaring M.A."/>
            <person name="Bech P.K."/>
            <person name="Stougaard P."/>
        </authorList>
    </citation>
    <scope>NUCLEOTIDE SEQUENCE [LARGE SCALE GENOMIC DNA]</scope>
    <source>
        <strain evidence="2">S66</strain>
    </source>
</reference>
<evidence type="ECO:0000313" key="2">
    <source>
        <dbReference type="Proteomes" id="UP000070299"/>
    </source>
</evidence>
<evidence type="ECO:0000313" key="1">
    <source>
        <dbReference type="EMBL" id="KXI28203.1"/>
    </source>
</evidence>
<evidence type="ECO:0008006" key="3">
    <source>
        <dbReference type="Google" id="ProtNLM"/>
    </source>
</evidence>
<name>A0A135ZYZ7_9ALTE</name>
<dbReference type="STRING" id="1799789.AX660_17650"/>
<protein>
    <recommendedName>
        <fullName evidence="3">Anti-sigma factor</fullName>
    </recommendedName>
</protein>
<keyword evidence="2" id="KW-1185">Reference proteome</keyword>
<dbReference type="OrthoDB" id="5588054at2"/>
<sequence>MNISNEQLSAFLDAELPETEMQAIRERMAQDDELAMRLAELAQVDEWVAEHASQIDQQPVPAAITKLLNVENNVVQLSAWRKVQNQLSQHAALAAGVALCFGLVIGQSSQTESVLPEQQLSASLAEVLNTANSGDAITLTAGVKMTPRLSFVSQNGQYCRQYSVQSQAGQNDSIACHGSTGWQLAASTYSDGLSQSGEYKTASQNVLLDSVIDQLIAGPALNKQQETQAISQAWIVKP</sequence>
<gene>
    <name evidence="1" type="ORF">AX660_17650</name>
</gene>
<dbReference type="Proteomes" id="UP000070299">
    <property type="component" value="Unassembled WGS sequence"/>
</dbReference>
<dbReference type="EMBL" id="LSNE01000007">
    <property type="protein sequence ID" value="KXI28203.1"/>
    <property type="molecule type" value="Genomic_DNA"/>
</dbReference>
<comment type="caution">
    <text evidence="1">The sequence shown here is derived from an EMBL/GenBank/DDBJ whole genome shotgun (WGS) entry which is preliminary data.</text>
</comment>
<dbReference type="RefSeq" id="WP_068378273.1">
    <property type="nucleotide sequence ID" value="NZ_LSNE01000007.1"/>
</dbReference>
<dbReference type="AlphaFoldDB" id="A0A135ZYZ7"/>